<dbReference type="Pfam" id="PF08352">
    <property type="entry name" value="oligo_HPY"/>
    <property type="match status" value="1"/>
</dbReference>
<dbReference type="SMART" id="SM00382">
    <property type="entry name" value="AAA"/>
    <property type="match status" value="1"/>
</dbReference>
<name>A0A0J6CKQ8_9BACL</name>
<dbReference type="NCBIfam" id="TIGR01727">
    <property type="entry name" value="oligo_HPY"/>
    <property type="match status" value="1"/>
</dbReference>
<dbReference type="Pfam" id="PF00005">
    <property type="entry name" value="ABC_tran"/>
    <property type="match status" value="1"/>
</dbReference>
<dbReference type="PROSITE" id="PS00211">
    <property type="entry name" value="ABC_TRANSPORTER_1"/>
    <property type="match status" value="1"/>
</dbReference>
<dbReference type="InterPro" id="IPR027417">
    <property type="entry name" value="P-loop_NTPase"/>
</dbReference>
<dbReference type="InterPro" id="IPR003593">
    <property type="entry name" value="AAA+_ATPase"/>
</dbReference>
<keyword evidence="3" id="KW-0547">Nucleotide-binding</keyword>
<dbReference type="PANTHER" id="PTHR43776:SF8">
    <property type="entry name" value="ABC TRANSPORTER, ATP-BINDING PROTEIN"/>
    <property type="match status" value="1"/>
</dbReference>
<dbReference type="SUPFAM" id="SSF52540">
    <property type="entry name" value="P-loop containing nucleoside triphosphate hydrolases"/>
    <property type="match status" value="1"/>
</dbReference>
<dbReference type="Proteomes" id="UP000035996">
    <property type="component" value="Unassembled WGS sequence"/>
</dbReference>
<evidence type="ECO:0000256" key="1">
    <source>
        <dbReference type="ARBA" id="ARBA00005417"/>
    </source>
</evidence>
<feature type="domain" description="ABC transporter" evidence="5">
    <location>
        <begin position="9"/>
        <end position="259"/>
    </location>
</feature>
<dbReference type="PATRIC" id="fig|157733.3.peg.623"/>
<dbReference type="OrthoDB" id="9802264at2"/>
<keyword evidence="4" id="KW-0067">ATP-binding</keyword>
<dbReference type="GO" id="GO:0055085">
    <property type="term" value="P:transmembrane transport"/>
    <property type="evidence" value="ECO:0007669"/>
    <property type="project" value="UniProtKB-ARBA"/>
</dbReference>
<dbReference type="InterPro" id="IPR017871">
    <property type="entry name" value="ABC_transporter-like_CS"/>
</dbReference>
<dbReference type="FunFam" id="3.40.50.300:FF:000016">
    <property type="entry name" value="Oligopeptide ABC transporter ATP-binding component"/>
    <property type="match status" value="1"/>
</dbReference>
<proteinExistence type="inferred from homology"/>
<dbReference type="PANTHER" id="PTHR43776">
    <property type="entry name" value="TRANSPORT ATP-BINDING PROTEIN"/>
    <property type="match status" value="1"/>
</dbReference>
<evidence type="ECO:0000256" key="4">
    <source>
        <dbReference type="ARBA" id="ARBA00022840"/>
    </source>
</evidence>
<dbReference type="GO" id="GO:0016887">
    <property type="term" value="F:ATP hydrolysis activity"/>
    <property type="evidence" value="ECO:0007669"/>
    <property type="project" value="InterPro"/>
</dbReference>
<evidence type="ECO:0000313" key="6">
    <source>
        <dbReference type="EMBL" id="KMM36821.1"/>
    </source>
</evidence>
<dbReference type="PROSITE" id="PS50893">
    <property type="entry name" value="ABC_TRANSPORTER_2"/>
    <property type="match status" value="1"/>
</dbReference>
<evidence type="ECO:0000313" key="7">
    <source>
        <dbReference type="Proteomes" id="UP000035996"/>
    </source>
</evidence>
<reference evidence="6" key="1">
    <citation type="submission" date="2015-06" db="EMBL/GenBank/DDBJ databases">
        <authorList>
            <person name="Liu B."/>
            <person name="Wang J."/>
            <person name="Zhu Y."/>
            <person name="Liu G."/>
            <person name="Chen Q."/>
            <person name="Zheng C."/>
            <person name="Che J."/>
            <person name="Ge C."/>
            <person name="Shi H."/>
            <person name="Pan Z."/>
            <person name="Liu X."/>
        </authorList>
    </citation>
    <scope>NUCLEOTIDE SEQUENCE [LARGE SCALE GENOMIC DNA]</scope>
    <source>
        <strain evidence="6">DSM 16346</strain>
    </source>
</reference>
<dbReference type="AlphaFoldDB" id="A0A0J6CKQ8"/>
<dbReference type="InterPro" id="IPR013563">
    <property type="entry name" value="Oligopep_ABC_C"/>
</dbReference>
<sequence>MINSPQPLLKVRDVKKYFPIKSGLLRKTMANVKAVEGVSIDVLEGETLGVVGESGCGKSTFGRTILGLEPLTEGTIQFKGQEIGGLSDRKLKKFKKEMQMIFQDPYASLNPRQRIGDSLEEAYIIHTSLKKAERQARVRELLKEVGLKGEHYERYPHEFSGGQRQRIGIARAIALNPSFIVCDEAVSALDVSVQAQIISLLKKLQQSHQLTYLFISHDLGVVRHTCDRVLVMYLGATAELAPADELYKNPLHPYTKALLSAIPRPVPGKKRERVHLKGDLPNPANYPTGCPFHTRCPIGTEECREKRPDWREVKEGHYVACHKVSL</sequence>
<comment type="similarity">
    <text evidence="1">Belongs to the ABC transporter superfamily.</text>
</comment>
<accession>A0A0J6CKQ8</accession>
<dbReference type="InterPro" id="IPR003439">
    <property type="entry name" value="ABC_transporter-like_ATP-bd"/>
</dbReference>
<organism evidence="6 7">
    <name type="scientific">Guptibacillus hwajinpoensis</name>
    <dbReference type="NCBI Taxonomy" id="208199"/>
    <lineage>
        <taxon>Bacteria</taxon>
        <taxon>Bacillati</taxon>
        <taxon>Bacillota</taxon>
        <taxon>Bacilli</taxon>
        <taxon>Bacillales</taxon>
        <taxon>Guptibacillaceae</taxon>
        <taxon>Guptibacillus</taxon>
    </lineage>
</organism>
<keyword evidence="7" id="KW-1185">Reference proteome</keyword>
<dbReference type="EMBL" id="LELK01000004">
    <property type="protein sequence ID" value="KMM36821.1"/>
    <property type="molecule type" value="Genomic_DNA"/>
</dbReference>
<dbReference type="NCBIfam" id="NF008453">
    <property type="entry name" value="PRK11308.1"/>
    <property type="match status" value="1"/>
</dbReference>
<evidence type="ECO:0000259" key="5">
    <source>
        <dbReference type="PROSITE" id="PS50893"/>
    </source>
</evidence>
<gene>
    <name evidence="6" type="ORF">AB986_12920</name>
</gene>
<dbReference type="CDD" id="cd03257">
    <property type="entry name" value="ABC_NikE_OppD_transporters"/>
    <property type="match status" value="1"/>
</dbReference>
<keyword evidence="2" id="KW-0813">Transport</keyword>
<evidence type="ECO:0000256" key="3">
    <source>
        <dbReference type="ARBA" id="ARBA00022741"/>
    </source>
</evidence>
<dbReference type="Gene3D" id="3.40.50.300">
    <property type="entry name" value="P-loop containing nucleotide triphosphate hydrolases"/>
    <property type="match status" value="1"/>
</dbReference>
<comment type="caution">
    <text evidence="6">The sequence shown here is derived from an EMBL/GenBank/DDBJ whole genome shotgun (WGS) entry which is preliminary data.</text>
</comment>
<evidence type="ECO:0000256" key="2">
    <source>
        <dbReference type="ARBA" id="ARBA00022448"/>
    </source>
</evidence>
<dbReference type="GO" id="GO:0015833">
    <property type="term" value="P:peptide transport"/>
    <property type="evidence" value="ECO:0007669"/>
    <property type="project" value="InterPro"/>
</dbReference>
<dbReference type="RefSeq" id="WP_048311532.1">
    <property type="nucleotide sequence ID" value="NZ_CP119526.1"/>
</dbReference>
<dbReference type="InterPro" id="IPR050319">
    <property type="entry name" value="ABC_transp_ATP-bind"/>
</dbReference>
<dbReference type="STRING" id="157733.AB986_12920"/>
<dbReference type="GO" id="GO:0005524">
    <property type="term" value="F:ATP binding"/>
    <property type="evidence" value="ECO:0007669"/>
    <property type="project" value="UniProtKB-KW"/>
</dbReference>
<protein>
    <submittedName>
        <fullName evidence="6">Peptide ABC transporter substrate-binding protein</fullName>
    </submittedName>
</protein>